<comment type="caution">
    <text evidence="3">The sequence shown here is derived from an EMBL/GenBank/DDBJ whole genome shotgun (WGS) entry which is preliminary data.</text>
</comment>
<sequence>MSFLVGIPVLQAAGTDAIVGNSSMEFRMMSPDGGTCRWTESITVLTPSGADAADFLLHTDSFSSLSSFSAKIYSGDRLVRKVRLSDLSYTESSSSLADDSGFYYFSPSLPCPYRIEYEYTVSYRKGVAVFPTFAPVTVPRTALGQASCSVCVPSGTEVSWWSASSPEKIQDGKYDIYQWKFGPFPGFEHEDMMPDIREIVPVVYSCPQTFSYAGTGGSQKSWKDFGRWLSLLNDGSLQLDDAFVSELRSDVGGCRTVAEKVRVLYDRLRASTRYVSIQLGIGGYRPSPAEYVRTTGFGDCKSLSIFMQAMLKAVGVSSEYLVTNTDDIRLLPGYSSIGQMNHALLCVPDGKDTLWIECTAPSLPLGYRHSGIAGHQAVLVKPEGGEVTVIPAYPDSLRFFGHKVKVDLTAGGAAHCEVQRTVTEDFIEDYVSFMSKDADFRRRLLTSGLGFHPDNLTISSFEDNFGSLTDSSLLPQVKISYAVDTDTYAKVSGTRIFVPMNPFARILPWSRSERKSPVHIVRGVTFRDTVIVRVPDGYVLEGAAECAPVTVPSGTFRASAEVSDDGKNVIAIQELKLIAGEYPAAEYPDFRRLAKAASDFYGSFFVLSLKKENMNQTDISIDK</sequence>
<organism evidence="3 4">
    <name type="scientific">Candidatus Cryptobacteroides gallistercoris</name>
    <dbReference type="NCBI Taxonomy" id="2840765"/>
    <lineage>
        <taxon>Bacteria</taxon>
        <taxon>Pseudomonadati</taxon>
        <taxon>Bacteroidota</taxon>
        <taxon>Bacteroidia</taxon>
        <taxon>Bacteroidales</taxon>
        <taxon>Candidatus Cryptobacteroides</taxon>
    </lineage>
</organism>
<dbReference type="EMBL" id="JADIMJ010000074">
    <property type="protein sequence ID" value="MBO8454055.1"/>
    <property type="molecule type" value="Genomic_DNA"/>
</dbReference>
<name>A0A940DQ35_9BACT</name>
<dbReference type="AlphaFoldDB" id="A0A940DQ35"/>
<dbReference type="InterPro" id="IPR024618">
    <property type="entry name" value="DUF3857"/>
</dbReference>
<dbReference type="InterPro" id="IPR038765">
    <property type="entry name" value="Papain-like_cys_pep_sf"/>
</dbReference>
<proteinExistence type="predicted"/>
<dbReference type="InterPro" id="IPR002931">
    <property type="entry name" value="Transglutaminase-like"/>
</dbReference>
<dbReference type="Gene3D" id="2.60.40.3140">
    <property type="match status" value="1"/>
</dbReference>
<dbReference type="Gene3D" id="2.60.120.1130">
    <property type="match status" value="1"/>
</dbReference>
<dbReference type="Gene3D" id="3.10.620.30">
    <property type="match status" value="1"/>
</dbReference>
<dbReference type="SUPFAM" id="SSF54001">
    <property type="entry name" value="Cysteine proteinases"/>
    <property type="match status" value="1"/>
</dbReference>
<feature type="domain" description="DUF3857" evidence="2">
    <location>
        <begin position="35"/>
        <end position="183"/>
    </location>
</feature>
<gene>
    <name evidence="3" type="ORF">IAC07_04945</name>
</gene>
<evidence type="ECO:0000259" key="2">
    <source>
        <dbReference type="Pfam" id="PF12969"/>
    </source>
</evidence>
<dbReference type="Pfam" id="PF01841">
    <property type="entry name" value="Transglut_core"/>
    <property type="match status" value="1"/>
</dbReference>
<evidence type="ECO:0000313" key="3">
    <source>
        <dbReference type="EMBL" id="MBO8454055.1"/>
    </source>
</evidence>
<protein>
    <submittedName>
        <fullName evidence="3">Transglutaminase domain-containing protein</fullName>
    </submittedName>
</protein>
<reference evidence="3" key="1">
    <citation type="submission" date="2020-10" db="EMBL/GenBank/DDBJ databases">
        <authorList>
            <person name="Gilroy R."/>
        </authorList>
    </citation>
    <scope>NUCLEOTIDE SEQUENCE</scope>
    <source>
        <strain evidence="3">F1-3629</strain>
    </source>
</reference>
<dbReference type="Proteomes" id="UP000771749">
    <property type="component" value="Unassembled WGS sequence"/>
</dbReference>
<evidence type="ECO:0000313" key="4">
    <source>
        <dbReference type="Proteomes" id="UP000771749"/>
    </source>
</evidence>
<feature type="domain" description="Transglutaminase-like" evidence="1">
    <location>
        <begin position="251"/>
        <end position="343"/>
    </location>
</feature>
<dbReference type="Pfam" id="PF12969">
    <property type="entry name" value="DUF3857"/>
    <property type="match status" value="1"/>
</dbReference>
<accession>A0A940DQ35</accession>
<reference evidence="3" key="2">
    <citation type="journal article" date="2021" name="PeerJ">
        <title>Extensive microbial diversity within the chicken gut microbiome revealed by metagenomics and culture.</title>
        <authorList>
            <person name="Gilroy R."/>
            <person name="Ravi A."/>
            <person name="Getino M."/>
            <person name="Pursley I."/>
            <person name="Horton D.L."/>
            <person name="Alikhan N.F."/>
            <person name="Baker D."/>
            <person name="Gharbi K."/>
            <person name="Hall N."/>
            <person name="Watson M."/>
            <person name="Adriaenssens E.M."/>
            <person name="Foster-Nyarko E."/>
            <person name="Jarju S."/>
            <person name="Secka A."/>
            <person name="Antonio M."/>
            <person name="Oren A."/>
            <person name="Chaudhuri R.R."/>
            <person name="La Ragione R."/>
            <person name="Hildebrand F."/>
            <person name="Pallen M.J."/>
        </authorList>
    </citation>
    <scope>NUCLEOTIDE SEQUENCE</scope>
    <source>
        <strain evidence="3">F1-3629</strain>
    </source>
</reference>
<evidence type="ECO:0000259" key="1">
    <source>
        <dbReference type="Pfam" id="PF01841"/>
    </source>
</evidence>